<name>A0ABQ4X9X9_9ASTR</name>
<gene>
    <name evidence="3" type="ORF">Tco_0656858</name>
</gene>
<sequence length="201" mass="22559">MRSVRVHLHPLLDILEVLGWIMVLLPLWMMKTDVTERNVRYGLQLLGLDMVEEWTQMRYMGDWMMHRMIGESTRDYSASLADRDFSLESSTPRSTGTACGDTKTDEYTADTGNDKPGVTDALAARDANRNTNGDDNHFRISIGLACSFMLCDLDFEPLSLSLSSLPSCDLVSFTNILILCLILKASNQSLRKSLSLNLELS</sequence>
<dbReference type="EMBL" id="BQNB010009335">
    <property type="protein sequence ID" value="GJS62074.1"/>
    <property type="molecule type" value="Genomic_DNA"/>
</dbReference>
<organism evidence="3 4">
    <name type="scientific">Tanacetum coccineum</name>
    <dbReference type="NCBI Taxonomy" id="301880"/>
    <lineage>
        <taxon>Eukaryota</taxon>
        <taxon>Viridiplantae</taxon>
        <taxon>Streptophyta</taxon>
        <taxon>Embryophyta</taxon>
        <taxon>Tracheophyta</taxon>
        <taxon>Spermatophyta</taxon>
        <taxon>Magnoliopsida</taxon>
        <taxon>eudicotyledons</taxon>
        <taxon>Gunneridae</taxon>
        <taxon>Pentapetalae</taxon>
        <taxon>asterids</taxon>
        <taxon>campanulids</taxon>
        <taxon>Asterales</taxon>
        <taxon>Asteraceae</taxon>
        <taxon>Asteroideae</taxon>
        <taxon>Anthemideae</taxon>
        <taxon>Anthemidinae</taxon>
        <taxon>Tanacetum</taxon>
    </lineage>
</organism>
<feature type="transmembrane region" description="Helical" evidence="2">
    <location>
        <begin position="12"/>
        <end position="30"/>
    </location>
</feature>
<proteinExistence type="predicted"/>
<evidence type="ECO:0000256" key="2">
    <source>
        <dbReference type="SAM" id="Phobius"/>
    </source>
</evidence>
<keyword evidence="2" id="KW-0812">Transmembrane</keyword>
<dbReference type="Proteomes" id="UP001151760">
    <property type="component" value="Unassembled WGS sequence"/>
</dbReference>
<reference evidence="3" key="2">
    <citation type="submission" date="2022-01" db="EMBL/GenBank/DDBJ databases">
        <authorList>
            <person name="Yamashiro T."/>
            <person name="Shiraishi A."/>
            <person name="Satake H."/>
            <person name="Nakayama K."/>
        </authorList>
    </citation>
    <scope>NUCLEOTIDE SEQUENCE</scope>
</reference>
<evidence type="ECO:0000256" key="1">
    <source>
        <dbReference type="SAM" id="MobiDB-lite"/>
    </source>
</evidence>
<protein>
    <submittedName>
        <fullName evidence="3">Uncharacterized protein</fullName>
    </submittedName>
</protein>
<reference evidence="3" key="1">
    <citation type="journal article" date="2022" name="Int. J. Mol. Sci.">
        <title>Draft Genome of Tanacetum Coccineum: Genomic Comparison of Closely Related Tanacetum-Family Plants.</title>
        <authorList>
            <person name="Yamashiro T."/>
            <person name="Shiraishi A."/>
            <person name="Nakayama K."/>
            <person name="Satake H."/>
        </authorList>
    </citation>
    <scope>NUCLEOTIDE SEQUENCE</scope>
</reference>
<feature type="region of interest" description="Disordered" evidence="1">
    <location>
        <begin position="87"/>
        <end position="115"/>
    </location>
</feature>
<keyword evidence="4" id="KW-1185">Reference proteome</keyword>
<keyword evidence="2" id="KW-0472">Membrane</keyword>
<comment type="caution">
    <text evidence="3">The sequence shown here is derived from an EMBL/GenBank/DDBJ whole genome shotgun (WGS) entry which is preliminary data.</text>
</comment>
<feature type="compositionally biased region" description="Polar residues" evidence="1">
    <location>
        <begin position="87"/>
        <end position="97"/>
    </location>
</feature>
<evidence type="ECO:0000313" key="3">
    <source>
        <dbReference type="EMBL" id="GJS62074.1"/>
    </source>
</evidence>
<accession>A0ABQ4X9X9</accession>
<keyword evidence="2" id="KW-1133">Transmembrane helix</keyword>
<evidence type="ECO:0000313" key="4">
    <source>
        <dbReference type="Proteomes" id="UP001151760"/>
    </source>
</evidence>